<dbReference type="GO" id="GO:0005509">
    <property type="term" value="F:calcium ion binding"/>
    <property type="evidence" value="ECO:0007669"/>
    <property type="project" value="InterPro"/>
</dbReference>
<dbReference type="AlphaFoldDB" id="A0A814HIE1"/>
<dbReference type="Proteomes" id="UP000677228">
    <property type="component" value="Unassembled WGS sequence"/>
</dbReference>
<dbReference type="Proteomes" id="UP000682733">
    <property type="component" value="Unassembled WGS sequence"/>
</dbReference>
<feature type="compositionally biased region" description="Low complexity" evidence="2">
    <location>
        <begin position="292"/>
        <end position="303"/>
    </location>
</feature>
<feature type="region of interest" description="Disordered" evidence="2">
    <location>
        <begin position="275"/>
        <end position="319"/>
    </location>
</feature>
<feature type="domain" description="EF-hand" evidence="3">
    <location>
        <begin position="34"/>
        <end position="69"/>
    </location>
</feature>
<dbReference type="EMBL" id="CAJOBA010001569">
    <property type="protein sequence ID" value="CAF3603006.1"/>
    <property type="molecule type" value="Genomic_DNA"/>
</dbReference>
<feature type="compositionally biased region" description="Polar residues" evidence="2">
    <location>
        <begin position="275"/>
        <end position="286"/>
    </location>
</feature>
<evidence type="ECO:0000256" key="1">
    <source>
        <dbReference type="ARBA" id="ARBA00022837"/>
    </source>
</evidence>
<reference evidence="5" key="1">
    <citation type="submission" date="2021-02" db="EMBL/GenBank/DDBJ databases">
        <authorList>
            <person name="Nowell W R."/>
        </authorList>
    </citation>
    <scope>NUCLEOTIDE SEQUENCE</scope>
</reference>
<dbReference type="PROSITE" id="PS50222">
    <property type="entry name" value="EF_HAND_2"/>
    <property type="match status" value="2"/>
</dbReference>
<evidence type="ECO:0000313" key="8">
    <source>
        <dbReference type="Proteomes" id="UP000663829"/>
    </source>
</evidence>
<dbReference type="PANTHER" id="PTHR47065:SF1">
    <property type="entry name" value="EF-HAND CALCIUM-BINDING DOMAIN-CONTAINING PROTEIN 9"/>
    <property type="match status" value="1"/>
</dbReference>
<dbReference type="OrthoDB" id="186625at2759"/>
<comment type="caution">
    <text evidence="5">The sequence shown here is derived from an EMBL/GenBank/DDBJ whole genome shotgun (WGS) entry which is preliminary data.</text>
</comment>
<dbReference type="InterPro" id="IPR018247">
    <property type="entry name" value="EF_Hand_1_Ca_BS"/>
</dbReference>
<dbReference type="CDD" id="cd00051">
    <property type="entry name" value="EFh"/>
    <property type="match status" value="1"/>
</dbReference>
<dbReference type="InterPro" id="IPR002048">
    <property type="entry name" value="EF_hand_dom"/>
</dbReference>
<dbReference type="EMBL" id="CAJNOK010001570">
    <property type="protein sequence ID" value="CAF0818824.1"/>
    <property type="molecule type" value="Genomic_DNA"/>
</dbReference>
<evidence type="ECO:0000313" key="5">
    <source>
        <dbReference type="EMBL" id="CAF1011430.1"/>
    </source>
</evidence>
<evidence type="ECO:0000313" key="4">
    <source>
        <dbReference type="EMBL" id="CAF0818824.1"/>
    </source>
</evidence>
<dbReference type="Pfam" id="PF13202">
    <property type="entry name" value="EF-hand_5"/>
    <property type="match status" value="2"/>
</dbReference>
<dbReference type="InterPro" id="IPR042798">
    <property type="entry name" value="EFCAB9"/>
</dbReference>
<dbReference type="InterPro" id="IPR011992">
    <property type="entry name" value="EF-hand-dom_pair"/>
</dbReference>
<dbReference type="SMART" id="SM00054">
    <property type="entry name" value="EFh"/>
    <property type="match status" value="3"/>
</dbReference>
<name>A0A814HIE1_9BILA</name>
<dbReference type="GO" id="GO:0005737">
    <property type="term" value="C:cytoplasm"/>
    <property type="evidence" value="ECO:0007669"/>
    <property type="project" value="TreeGrafter"/>
</dbReference>
<dbReference type="GO" id="GO:0061891">
    <property type="term" value="F:calcium ion sensor activity"/>
    <property type="evidence" value="ECO:0007669"/>
    <property type="project" value="TreeGrafter"/>
</dbReference>
<sequence>MKVCCLLYMMIDVDNSDSLEECQIRSLLMYLTNMRQLEMATLFYKLDLDQSGAIELEEFFLLISLLLANKDKKEKEFMHAHSKTVFELLDDDGSDTLSAEEFQRLAFLFNLDNQAINLIFQDFDVSGDAALDYGEFRMFTLACIDNQKSAKKERLENLLQRRTNFLAEQRRSVLNHINKTINDCVPGLLIYESGDTLPRYTLPADVRFRRRSARQAIEDSPRRQSAFRHVLDFITQRRSGYETPRRRSNRISMLPMDYTIGEHSKSSLFNARRQYSTQMDRTSTPRLSPLFSSSPYLNKSPSSRQNGRFLTTGRVESNK</sequence>
<dbReference type="PROSITE" id="PS00018">
    <property type="entry name" value="EF_HAND_1"/>
    <property type="match status" value="2"/>
</dbReference>
<feature type="domain" description="EF-hand" evidence="3">
    <location>
        <begin position="77"/>
        <end position="112"/>
    </location>
</feature>
<keyword evidence="1" id="KW-0106">Calcium</keyword>
<evidence type="ECO:0000259" key="3">
    <source>
        <dbReference type="PROSITE" id="PS50222"/>
    </source>
</evidence>
<proteinExistence type="predicted"/>
<protein>
    <recommendedName>
        <fullName evidence="3">EF-hand domain-containing protein</fullName>
    </recommendedName>
</protein>
<organism evidence="5 8">
    <name type="scientific">Didymodactylos carnosus</name>
    <dbReference type="NCBI Taxonomy" id="1234261"/>
    <lineage>
        <taxon>Eukaryota</taxon>
        <taxon>Metazoa</taxon>
        <taxon>Spiralia</taxon>
        <taxon>Gnathifera</taxon>
        <taxon>Rotifera</taxon>
        <taxon>Eurotatoria</taxon>
        <taxon>Bdelloidea</taxon>
        <taxon>Philodinida</taxon>
        <taxon>Philodinidae</taxon>
        <taxon>Didymodactylos</taxon>
    </lineage>
</organism>
<dbReference type="PANTHER" id="PTHR47065">
    <property type="entry name" value="EF-HAND CALCIUM-BINDING DOMAIN-CONTAINING PROTEIN 9"/>
    <property type="match status" value="1"/>
</dbReference>
<dbReference type="EMBL" id="CAJOBC010003416">
    <property type="protein sequence ID" value="CAF3782766.1"/>
    <property type="molecule type" value="Genomic_DNA"/>
</dbReference>
<dbReference type="EMBL" id="CAJNOQ010003416">
    <property type="protein sequence ID" value="CAF1011430.1"/>
    <property type="molecule type" value="Genomic_DNA"/>
</dbReference>
<dbReference type="Proteomes" id="UP000681722">
    <property type="component" value="Unassembled WGS sequence"/>
</dbReference>
<accession>A0A814HIE1</accession>
<dbReference type="Gene3D" id="1.10.238.10">
    <property type="entry name" value="EF-hand"/>
    <property type="match status" value="1"/>
</dbReference>
<dbReference type="SUPFAM" id="SSF47473">
    <property type="entry name" value="EF-hand"/>
    <property type="match status" value="1"/>
</dbReference>
<evidence type="ECO:0000313" key="6">
    <source>
        <dbReference type="EMBL" id="CAF3603006.1"/>
    </source>
</evidence>
<dbReference type="Proteomes" id="UP000663829">
    <property type="component" value="Unassembled WGS sequence"/>
</dbReference>
<evidence type="ECO:0000313" key="7">
    <source>
        <dbReference type="EMBL" id="CAF3782766.1"/>
    </source>
</evidence>
<gene>
    <name evidence="5" type="ORF">GPM918_LOCUS14288</name>
    <name evidence="4" type="ORF">OVA965_LOCUS5538</name>
    <name evidence="7" type="ORF">SRO942_LOCUS14288</name>
    <name evidence="6" type="ORF">TMI583_LOCUS5533</name>
</gene>
<evidence type="ECO:0000256" key="2">
    <source>
        <dbReference type="SAM" id="MobiDB-lite"/>
    </source>
</evidence>
<keyword evidence="8" id="KW-1185">Reference proteome</keyword>